<sequence length="1115" mass="123721">MNNNHDAACMMHLSNETIRYWIMRIQLITLFIVLLLGQLNASSSYGQKVTIEAKRQSLERVLKEIKKQSGFDLIYNPSVFDKLAESVTVSSSHTDLQYVLSDIFKKQSKLEFLLNGKTIIVRPRGASKQDVEESTLSVQQPIRGRVTNEKGEPLAGASIYVLDGNKQRTSKQTNTDTNGNFELKDVAEGQLIEISYLGHRSLQRHAKAQMGTIVLPLINAEVEEIVVNAGYYTVKDRERTGSIARVTAKDIEFQPVINPLQAIQGRMAGVSITQKSGIPGAGFDIQIRGRNSLRTKTPTQEDGNTPLYIVDGVPISAVSVGDYSFTQINPGGDINPLSAINHTDIESIEILKDADATAIYGSRGANGVVLITTKRGVSGKTKFTVTSSYAGSKIARKMKLMNLGEYMEMREEFKANTGITYMDIDGTWDVTRETDWQDELIGGTAISKNLGMSVSGGNEYTSFLISANRNNETTVYPISDGYKRNNLSTNISHKSKDERFQLTSTVSYSVQKSDFINTDLTREAIVLPPNAPSLYNSDGTLNWTDYSSNRVNPLASSEATYHSNNRNLVLNGTLSYNLIDNIFLKLNAGITNTAFEESRYEPNTMYNPVLVRYQSPNSSTSAKARNDAYSYLVEPQVTWNKSFGIQRLEALVGGTYEERNNSTLKISGSGFTSNALITNIGAAKSKGISSVGGNPYKYAALFARLNYVYDSKYIVNITGRRDGSSRFGDNNKFGNFGALGGAWLFSKERFLQEQSWLTFGKLRASFGVTGSDNTGDYQYIDTYDLSTAVYDDIVGLLPSKLFNPDFGWEKTTKAEAAIELGLFNDRINTSIAYYNNRSSNQLVGIPLPATTGFPSISGNLPATVQNSGWELVVSSTNIKNKGFRWESSFNISANRNKLVSFPDLEGSTYANTYMVGKSTSISRRYKYLGIDQDSKAYKFQDFNNDGKITAAEDRKVILDLYPKFYGGVQNSLVFNKVSLDILLHFVKQKGANPLFGSASMGGPQNKPKEMTDRWTPDNPNAKYTITAFTPEIRESITFMEYSDRSVTDASFLRIKNISLAYQFKFPNLKVEALKLYVQGQNLWTFTNFMGLDPENLSSIVLPPLRTFSFGVQLIL</sequence>
<comment type="subcellular location">
    <subcellularLocation>
        <location evidence="1 7">Cell outer membrane</location>
        <topology evidence="1 7">Multi-pass membrane protein</topology>
    </subcellularLocation>
</comment>
<keyword evidence="2 7" id="KW-0813">Transport</keyword>
<proteinExistence type="inferred from homology"/>
<evidence type="ECO:0000256" key="1">
    <source>
        <dbReference type="ARBA" id="ARBA00004571"/>
    </source>
</evidence>
<dbReference type="RefSeq" id="WP_202104719.1">
    <property type="nucleotide sequence ID" value="NZ_JAERTY010000012.1"/>
</dbReference>
<keyword evidence="4 7" id="KW-0812">Transmembrane</keyword>
<protein>
    <submittedName>
        <fullName evidence="10">SusC/RagA family TonB-linked outer membrane protein</fullName>
    </submittedName>
</protein>
<dbReference type="Gene3D" id="2.40.170.20">
    <property type="entry name" value="TonB-dependent receptor, beta-barrel domain"/>
    <property type="match status" value="1"/>
</dbReference>
<evidence type="ECO:0000313" key="10">
    <source>
        <dbReference type="EMBL" id="MBL1410994.1"/>
    </source>
</evidence>
<keyword evidence="6 7" id="KW-0998">Cell outer membrane</keyword>
<feature type="compositionally biased region" description="Basic and acidic residues" evidence="8">
    <location>
        <begin position="1006"/>
        <end position="1015"/>
    </location>
</feature>
<keyword evidence="3 7" id="KW-1134">Transmembrane beta strand</keyword>
<keyword evidence="5 7" id="KW-0472">Membrane</keyword>
<dbReference type="InterPro" id="IPR036942">
    <property type="entry name" value="Beta-barrel_TonB_sf"/>
</dbReference>
<evidence type="ECO:0000256" key="5">
    <source>
        <dbReference type="ARBA" id="ARBA00023136"/>
    </source>
</evidence>
<dbReference type="PROSITE" id="PS52016">
    <property type="entry name" value="TONB_DEPENDENT_REC_3"/>
    <property type="match status" value="1"/>
</dbReference>
<dbReference type="SUPFAM" id="SSF49464">
    <property type="entry name" value="Carboxypeptidase regulatory domain-like"/>
    <property type="match status" value="1"/>
</dbReference>
<dbReference type="EMBL" id="JAERTY010000012">
    <property type="protein sequence ID" value="MBL1410994.1"/>
    <property type="molecule type" value="Genomic_DNA"/>
</dbReference>
<evidence type="ECO:0000259" key="9">
    <source>
        <dbReference type="Pfam" id="PF07715"/>
    </source>
</evidence>
<evidence type="ECO:0000313" key="11">
    <source>
        <dbReference type="Proteomes" id="UP000625283"/>
    </source>
</evidence>
<evidence type="ECO:0000256" key="3">
    <source>
        <dbReference type="ARBA" id="ARBA00022452"/>
    </source>
</evidence>
<keyword evidence="11" id="KW-1185">Reference proteome</keyword>
<dbReference type="NCBIfam" id="TIGR04056">
    <property type="entry name" value="OMP_RagA_SusC"/>
    <property type="match status" value="1"/>
</dbReference>
<feature type="domain" description="TonB-dependent receptor plug" evidence="9">
    <location>
        <begin position="237"/>
        <end position="368"/>
    </location>
</feature>
<dbReference type="SUPFAM" id="SSF56935">
    <property type="entry name" value="Porins"/>
    <property type="match status" value="1"/>
</dbReference>
<dbReference type="Pfam" id="PF07715">
    <property type="entry name" value="Plug"/>
    <property type="match status" value="1"/>
</dbReference>
<evidence type="ECO:0000256" key="6">
    <source>
        <dbReference type="ARBA" id="ARBA00023237"/>
    </source>
</evidence>
<dbReference type="InterPro" id="IPR023997">
    <property type="entry name" value="TonB-dep_OMP_SusC/RagA_CS"/>
</dbReference>
<evidence type="ECO:0000256" key="2">
    <source>
        <dbReference type="ARBA" id="ARBA00022448"/>
    </source>
</evidence>
<evidence type="ECO:0000256" key="8">
    <source>
        <dbReference type="SAM" id="MobiDB-lite"/>
    </source>
</evidence>
<dbReference type="Gene3D" id="2.170.130.10">
    <property type="entry name" value="TonB-dependent receptor, plug domain"/>
    <property type="match status" value="1"/>
</dbReference>
<dbReference type="Pfam" id="PF13620">
    <property type="entry name" value="CarboxypepD_reg"/>
    <property type="match status" value="1"/>
</dbReference>
<dbReference type="NCBIfam" id="TIGR04057">
    <property type="entry name" value="SusC_RagA_signa"/>
    <property type="match status" value="1"/>
</dbReference>
<dbReference type="InterPro" id="IPR008969">
    <property type="entry name" value="CarboxyPept-like_regulatory"/>
</dbReference>
<dbReference type="InterPro" id="IPR039426">
    <property type="entry name" value="TonB-dep_rcpt-like"/>
</dbReference>
<gene>
    <name evidence="10" type="ORF">JKG61_19705</name>
</gene>
<dbReference type="InterPro" id="IPR012910">
    <property type="entry name" value="Plug_dom"/>
</dbReference>
<dbReference type="InterPro" id="IPR037066">
    <property type="entry name" value="Plug_dom_sf"/>
</dbReference>
<dbReference type="Gene3D" id="2.60.40.1120">
    <property type="entry name" value="Carboxypeptidase-like, regulatory domain"/>
    <property type="match status" value="1"/>
</dbReference>
<dbReference type="Proteomes" id="UP000625283">
    <property type="component" value="Unassembled WGS sequence"/>
</dbReference>
<accession>A0ABS1R9V1</accession>
<dbReference type="InterPro" id="IPR023996">
    <property type="entry name" value="TonB-dep_OMP_SusC/RagA"/>
</dbReference>
<organism evidence="10 11">
    <name type="scientific">Sphingobacterium faecale</name>
    <dbReference type="NCBI Taxonomy" id="2803775"/>
    <lineage>
        <taxon>Bacteria</taxon>
        <taxon>Pseudomonadati</taxon>
        <taxon>Bacteroidota</taxon>
        <taxon>Sphingobacteriia</taxon>
        <taxon>Sphingobacteriales</taxon>
        <taxon>Sphingobacteriaceae</taxon>
        <taxon>Sphingobacterium</taxon>
    </lineage>
</organism>
<feature type="region of interest" description="Disordered" evidence="8">
    <location>
        <begin position="996"/>
        <end position="1016"/>
    </location>
</feature>
<evidence type="ECO:0000256" key="7">
    <source>
        <dbReference type="PROSITE-ProRule" id="PRU01360"/>
    </source>
</evidence>
<evidence type="ECO:0000256" key="4">
    <source>
        <dbReference type="ARBA" id="ARBA00022692"/>
    </source>
</evidence>
<name>A0ABS1R9V1_9SPHI</name>
<comment type="caution">
    <text evidence="10">The sequence shown here is derived from an EMBL/GenBank/DDBJ whole genome shotgun (WGS) entry which is preliminary data.</text>
</comment>
<comment type="similarity">
    <text evidence="7">Belongs to the TonB-dependent receptor family.</text>
</comment>
<reference evidence="10 11" key="1">
    <citation type="submission" date="2021-01" db="EMBL/GenBank/DDBJ databases">
        <title>C459-1 draft genome sequence.</title>
        <authorList>
            <person name="Zhang X.-F."/>
        </authorList>
    </citation>
    <scope>NUCLEOTIDE SEQUENCE [LARGE SCALE GENOMIC DNA]</scope>
    <source>
        <strain evidence="11">C459-1</strain>
    </source>
</reference>